<dbReference type="PROSITE" id="PS50931">
    <property type="entry name" value="HTH_LYSR"/>
    <property type="match status" value="1"/>
</dbReference>
<dbReference type="SUPFAM" id="SSF46785">
    <property type="entry name" value="Winged helix' DNA-binding domain"/>
    <property type="match status" value="1"/>
</dbReference>
<dbReference type="InterPro" id="IPR000847">
    <property type="entry name" value="LysR_HTH_N"/>
</dbReference>
<evidence type="ECO:0000259" key="5">
    <source>
        <dbReference type="PROSITE" id="PS50931"/>
    </source>
</evidence>
<dbReference type="PANTHER" id="PTHR30537">
    <property type="entry name" value="HTH-TYPE TRANSCRIPTIONAL REGULATOR"/>
    <property type="match status" value="1"/>
</dbReference>
<reference evidence="6 7" key="1">
    <citation type="submission" date="2022-12" db="EMBL/GenBank/DDBJ databases">
        <title>Complete genome sequencing of Dickeya lacustris type strain LMG30899.</title>
        <authorList>
            <person name="Dobhal S."/>
            <person name="Arizala D."/>
            <person name="Arif M."/>
        </authorList>
    </citation>
    <scope>NUCLEOTIDE SEQUENCE [LARGE SCALE GENOMIC DNA]</scope>
    <source>
        <strain evidence="6 7">LMG30899</strain>
    </source>
</reference>
<comment type="similarity">
    <text evidence="1">Belongs to the LysR transcriptional regulatory family.</text>
</comment>
<dbReference type="Pfam" id="PF03466">
    <property type="entry name" value="LysR_substrate"/>
    <property type="match status" value="1"/>
</dbReference>
<dbReference type="InterPro" id="IPR036388">
    <property type="entry name" value="WH-like_DNA-bd_sf"/>
</dbReference>
<proteinExistence type="inferred from homology"/>
<dbReference type="CDD" id="cd08474">
    <property type="entry name" value="PBP2_CrgA_like_5"/>
    <property type="match status" value="1"/>
</dbReference>
<evidence type="ECO:0000256" key="3">
    <source>
        <dbReference type="ARBA" id="ARBA00023125"/>
    </source>
</evidence>
<dbReference type="Proteomes" id="UP001219630">
    <property type="component" value="Chromosome"/>
</dbReference>
<evidence type="ECO:0000313" key="6">
    <source>
        <dbReference type="EMBL" id="WFN56650.1"/>
    </source>
</evidence>
<gene>
    <name evidence="6" type="ORF">O1Q98_05070</name>
</gene>
<dbReference type="EMBL" id="CP114280">
    <property type="protein sequence ID" value="WFN56650.1"/>
    <property type="molecule type" value="Genomic_DNA"/>
</dbReference>
<dbReference type="Gene3D" id="1.10.10.10">
    <property type="entry name" value="Winged helix-like DNA-binding domain superfamily/Winged helix DNA-binding domain"/>
    <property type="match status" value="1"/>
</dbReference>
<dbReference type="PRINTS" id="PR00039">
    <property type="entry name" value="HTHLYSR"/>
</dbReference>
<evidence type="ECO:0000256" key="4">
    <source>
        <dbReference type="ARBA" id="ARBA00023163"/>
    </source>
</evidence>
<dbReference type="SUPFAM" id="SSF53850">
    <property type="entry name" value="Periplasmic binding protein-like II"/>
    <property type="match status" value="1"/>
</dbReference>
<protein>
    <submittedName>
        <fullName evidence="6">LysR family transcriptional regulator</fullName>
    </submittedName>
</protein>
<feature type="domain" description="HTH lysR-type" evidence="5">
    <location>
        <begin position="1"/>
        <end position="56"/>
    </location>
</feature>
<keyword evidence="2" id="KW-0805">Transcription regulation</keyword>
<evidence type="ECO:0000256" key="1">
    <source>
        <dbReference type="ARBA" id="ARBA00009437"/>
    </source>
</evidence>
<sequence length="304" mass="33987">MNDILAFLAVAKEQSFTRAATKIGVSASALSHTIRNLEERLGVRLLTRTTRNVAPTDAGERLMKTVGPLFEQISTEIEKVCELRDKPAGTIRITCSDDAAEQVLRPVLPAFFAEYPDINVEVSIDYGFTNIVEQRFDAGIRLGESVSKEMIAVRLGPDWRLSVVGAPAYFQKYPIPRHPHDLTTHKCLNIRHSFGGSVYAWEFEKEGRSMTVRVNGQLTANSNIHLLNGALDGIGLAYIPDFMAQPYLDDGRLIEVLADWSPYFSGFHLYYPNRRNTSAAFTAFIDAVRYKKRASRLSAPPHQP</sequence>
<dbReference type="RefSeq" id="WP_125258118.1">
    <property type="nucleotide sequence ID" value="NZ_CP114280.1"/>
</dbReference>
<name>A0ABY8G9R4_9GAMM</name>
<accession>A0ABY8G9R4</accession>
<dbReference type="Pfam" id="PF00126">
    <property type="entry name" value="HTH_1"/>
    <property type="match status" value="1"/>
</dbReference>
<keyword evidence="4" id="KW-0804">Transcription</keyword>
<dbReference type="InterPro" id="IPR005119">
    <property type="entry name" value="LysR_subst-bd"/>
</dbReference>
<keyword evidence="7" id="KW-1185">Reference proteome</keyword>
<evidence type="ECO:0000256" key="2">
    <source>
        <dbReference type="ARBA" id="ARBA00023015"/>
    </source>
</evidence>
<evidence type="ECO:0000313" key="7">
    <source>
        <dbReference type="Proteomes" id="UP001219630"/>
    </source>
</evidence>
<organism evidence="6 7">
    <name type="scientific">Dickeya lacustris</name>
    <dbReference type="NCBI Taxonomy" id="2259638"/>
    <lineage>
        <taxon>Bacteria</taxon>
        <taxon>Pseudomonadati</taxon>
        <taxon>Pseudomonadota</taxon>
        <taxon>Gammaproteobacteria</taxon>
        <taxon>Enterobacterales</taxon>
        <taxon>Pectobacteriaceae</taxon>
        <taxon>Dickeya</taxon>
    </lineage>
</organism>
<dbReference type="Gene3D" id="3.40.190.290">
    <property type="match status" value="1"/>
</dbReference>
<dbReference type="PANTHER" id="PTHR30537:SF1">
    <property type="entry name" value="HTH-TYPE TRANSCRIPTIONAL REGULATOR PGRR"/>
    <property type="match status" value="1"/>
</dbReference>
<keyword evidence="3" id="KW-0238">DNA-binding</keyword>
<dbReference type="InterPro" id="IPR036390">
    <property type="entry name" value="WH_DNA-bd_sf"/>
</dbReference>
<dbReference type="InterPro" id="IPR058163">
    <property type="entry name" value="LysR-type_TF_proteobact-type"/>
</dbReference>